<dbReference type="Proteomes" id="UP000218238">
    <property type="component" value="Unassembled WGS sequence"/>
</dbReference>
<evidence type="ECO:0000313" key="2">
    <source>
        <dbReference type="EMBL" id="PAX60080.1"/>
    </source>
</evidence>
<reference evidence="2 3" key="1">
    <citation type="submission" date="2017-08" db="EMBL/GenBank/DDBJ databases">
        <title>Draft genome sequence of filamentous cyanobacterium Calothrix elsteri CCALA 953.</title>
        <authorList>
            <person name="Gagunashvili A.N."/>
            <person name="Elster J."/>
            <person name="Andresson O.S."/>
        </authorList>
    </citation>
    <scope>NUCLEOTIDE SEQUENCE [LARGE SCALE GENOMIC DNA]</scope>
    <source>
        <strain evidence="2 3">CCALA 953</strain>
    </source>
</reference>
<dbReference type="InterPro" id="IPR025351">
    <property type="entry name" value="Pvc16_N"/>
</dbReference>
<proteinExistence type="predicted"/>
<dbReference type="Gene3D" id="2.60.40.1120">
    <property type="entry name" value="Carboxypeptidase-like, regulatory domain"/>
    <property type="match status" value="1"/>
</dbReference>
<dbReference type="Pfam" id="PF14065">
    <property type="entry name" value="Pvc16_N"/>
    <property type="match status" value="1"/>
</dbReference>
<dbReference type="EMBL" id="NTFS01000023">
    <property type="protein sequence ID" value="PAX60080.1"/>
    <property type="molecule type" value="Genomic_DNA"/>
</dbReference>
<name>A0A2A2TNQ6_9CYAN</name>
<gene>
    <name evidence="2" type="ORF">CK510_03660</name>
</gene>
<protein>
    <recommendedName>
        <fullName evidence="1">Pvc16 N-terminal domain-containing protein</fullName>
    </recommendedName>
</protein>
<dbReference type="InterPro" id="IPR008969">
    <property type="entry name" value="CarboxyPept-like_regulatory"/>
</dbReference>
<feature type="domain" description="Pvc16 N-terminal" evidence="1">
    <location>
        <begin position="7"/>
        <end position="166"/>
    </location>
</feature>
<sequence>MLISFLQTLAEILAGGTSLTSTEQIDFSPPGSRRDEVTGATLNLYFYDIRESKQVQHSGRQVERNMERGRFQPATVSWTPSWFDVSLLLTTWDTTSLGEHRLLTEALTLLLRHRSLREEFLSPELRGYGNLSMSVSQEPPIEVGSLWSSLTVPLRPALYLTVTIPFEPEPTSIPLVLERILSTQNQLHKNGNGNSKVITKKVAIAGLVKSARTNLPLPNVEINIMGMDKSVTSDREGVFFFEDLKPRNYVLTLSCSGYTTQNSNFLVDNQTHTFKEVLLTPS</sequence>
<comment type="caution">
    <text evidence="2">The sequence shown here is derived from an EMBL/GenBank/DDBJ whole genome shotgun (WGS) entry which is preliminary data.</text>
</comment>
<dbReference type="AlphaFoldDB" id="A0A2A2TNQ6"/>
<evidence type="ECO:0000259" key="1">
    <source>
        <dbReference type="Pfam" id="PF14065"/>
    </source>
</evidence>
<evidence type="ECO:0000313" key="3">
    <source>
        <dbReference type="Proteomes" id="UP000218238"/>
    </source>
</evidence>
<dbReference type="Pfam" id="PF13620">
    <property type="entry name" value="CarboxypepD_reg"/>
    <property type="match status" value="1"/>
</dbReference>
<accession>A0A2A2TNQ6</accession>
<dbReference type="SUPFAM" id="SSF49464">
    <property type="entry name" value="Carboxypeptidase regulatory domain-like"/>
    <property type="match status" value="1"/>
</dbReference>
<dbReference type="RefSeq" id="WP_095720400.1">
    <property type="nucleotide sequence ID" value="NZ_NTFS01000023.1"/>
</dbReference>
<organism evidence="2 3">
    <name type="scientific">Brunnivagina elsteri CCALA 953</name>
    <dbReference type="NCBI Taxonomy" id="987040"/>
    <lineage>
        <taxon>Bacteria</taxon>
        <taxon>Bacillati</taxon>
        <taxon>Cyanobacteriota</taxon>
        <taxon>Cyanophyceae</taxon>
        <taxon>Nostocales</taxon>
        <taxon>Calotrichaceae</taxon>
        <taxon>Brunnivagina</taxon>
    </lineage>
</organism>
<dbReference type="OrthoDB" id="460941at2"/>
<keyword evidence="3" id="KW-1185">Reference proteome</keyword>